<dbReference type="KEGG" id="tva:4749835"/>
<proteinExistence type="predicted"/>
<gene>
    <name evidence="1" type="ORF">TVAG_224880</name>
</gene>
<dbReference type="AlphaFoldDB" id="A2FSJ7"/>
<evidence type="ECO:0000313" key="1">
    <source>
        <dbReference type="EMBL" id="EAX92126.1"/>
    </source>
</evidence>
<evidence type="ECO:0000313" key="2">
    <source>
        <dbReference type="Proteomes" id="UP000001542"/>
    </source>
</evidence>
<dbReference type="VEuPathDB" id="TrichDB:TVAGG3_0970500"/>
<sequence length="108" mass="12234">MLPNVDCEESLVDILDWAKGVVILVLVKKAPAGAEDYRSLCCECLLELLDRLEVSSKDFSNLWCNWDCFRLKALPEEGAVEALGNVVKEWGFWITSSMEKPKKLNPYP</sequence>
<organism evidence="1 2">
    <name type="scientific">Trichomonas vaginalis (strain ATCC PRA-98 / G3)</name>
    <dbReference type="NCBI Taxonomy" id="412133"/>
    <lineage>
        <taxon>Eukaryota</taxon>
        <taxon>Metamonada</taxon>
        <taxon>Parabasalia</taxon>
        <taxon>Trichomonadida</taxon>
        <taxon>Trichomonadidae</taxon>
        <taxon>Trichomonas</taxon>
    </lineage>
</organism>
<dbReference type="EMBL" id="DS113988">
    <property type="protein sequence ID" value="EAX92126.1"/>
    <property type="molecule type" value="Genomic_DNA"/>
</dbReference>
<dbReference type="Proteomes" id="UP000001542">
    <property type="component" value="Unassembled WGS sequence"/>
</dbReference>
<dbReference type="InParanoid" id="A2FSJ7"/>
<dbReference type="RefSeq" id="XP_001305056.1">
    <property type="nucleotide sequence ID" value="XM_001305055.1"/>
</dbReference>
<dbReference type="VEuPathDB" id="TrichDB:TVAG_224880"/>
<name>A2FSJ7_TRIV3</name>
<keyword evidence="2" id="KW-1185">Reference proteome</keyword>
<protein>
    <submittedName>
        <fullName evidence="1">Uncharacterized protein</fullName>
    </submittedName>
</protein>
<reference evidence="1" key="1">
    <citation type="submission" date="2006-10" db="EMBL/GenBank/DDBJ databases">
        <authorList>
            <person name="Amadeo P."/>
            <person name="Zhao Q."/>
            <person name="Wortman J."/>
            <person name="Fraser-Liggett C."/>
            <person name="Carlton J."/>
        </authorList>
    </citation>
    <scope>NUCLEOTIDE SEQUENCE</scope>
    <source>
        <strain evidence="1">G3</strain>
    </source>
</reference>
<reference evidence="1" key="2">
    <citation type="journal article" date="2007" name="Science">
        <title>Draft genome sequence of the sexually transmitted pathogen Trichomonas vaginalis.</title>
        <authorList>
            <person name="Carlton J.M."/>
            <person name="Hirt R.P."/>
            <person name="Silva J.C."/>
            <person name="Delcher A.L."/>
            <person name="Schatz M."/>
            <person name="Zhao Q."/>
            <person name="Wortman J.R."/>
            <person name="Bidwell S.L."/>
            <person name="Alsmark U.C.M."/>
            <person name="Besteiro S."/>
            <person name="Sicheritz-Ponten T."/>
            <person name="Noel C.J."/>
            <person name="Dacks J.B."/>
            <person name="Foster P.G."/>
            <person name="Simillion C."/>
            <person name="Van de Peer Y."/>
            <person name="Miranda-Saavedra D."/>
            <person name="Barton G.J."/>
            <person name="Westrop G.D."/>
            <person name="Mueller S."/>
            <person name="Dessi D."/>
            <person name="Fiori P.L."/>
            <person name="Ren Q."/>
            <person name="Paulsen I."/>
            <person name="Zhang H."/>
            <person name="Bastida-Corcuera F.D."/>
            <person name="Simoes-Barbosa A."/>
            <person name="Brown M.T."/>
            <person name="Hayes R.D."/>
            <person name="Mukherjee M."/>
            <person name="Okumura C.Y."/>
            <person name="Schneider R."/>
            <person name="Smith A.J."/>
            <person name="Vanacova S."/>
            <person name="Villalvazo M."/>
            <person name="Haas B.J."/>
            <person name="Pertea M."/>
            <person name="Feldblyum T.V."/>
            <person name="Utterback T.R."/>
            <person name="Shu C.L."/>
            <person name="Osoegawa K."/>
            <person name="de Jong P.J."/>
            <person name="Hrdy I."/>
            <person name="Horvathova L."/>
            <person name="Zubacova Z."/>
            <person name="Dolezal P."/>
            <person name="Malik S.B."/>
            <person name="Logsdon J.M. Jr."/>
            <person name="Henze K."/>
            <person name="Gupta A."/>
            <person name="Wang C.C."/>
            <person name="Dunne R.L."/>
            <person name="Upcroft J.A."/>
            <person name="Upcroft P."/>
            <person name="White O."/>
            <person name="Salzberg S.L."/>
            <person name="Tang P."/>
            <person name="Chiu C.-H."/>
            <person name="Lee Y.-S."/>
            <person name="Embley T.M."/>
            <person name="Coombs G.H."/>
            <person name="Mottram J.C."/>
            <person name="Tachezy J."/>
            <person name="Fraser-Liggett C.M."/>
            <person name="Johnson P.J."/>
        </authorList>
    </citation>
    <scope>NUCLEOTIDE SEQUENCE [LARGE SCALE GENOMIC DNA]</scope>
    <source>
        <strain evidence="1">G3</strain>
    </source>
</reference>
<accession>A2FSJ7</accession>